<reference evidence="1 3" key="1">
    <citation type="submission" date="2015-04" db="EMBL/GenBank/DDBJ databases">
        <title>The draft genome sequence of Roseovarius indicus B108T.</title>
        <authorList>
            <person name="Li G."/>
            <person name="Lai Q."/>
            <person name="Shao Z."/>
            <person name="Yan P."/>
        </authorList>
    </citation>
    <scope>NUCLEOTIDE SEQUENCE [LARGE SCALE GENOMIC DNA]</scope>
    <source>
        <strain evidence="1 3">B108</strain>
    </source>
</reference>
<dbReference type="EMBL" id="CP031598">
    <property type="protein sequence ID" value="QEW27958.1"/>
    <property type="molecule type" value="Genomic_DNA"/>
</dbReference>
<keyword evidence="3" id="KW-1185">Reference proteome</keyword>
<reference evidence="2 4" key="2">
    <citation type="submission" date="2018-08" db="EMBL/GenBank/DDBJ databases">
        <title>Genetic Globetrotter - A new plasmid hitch-hiking vast phylogenetic and geographic distances.</title>
        <authorList>
            <person name="Vollmers J."/>
            <person name="Petersen J."/>
        </authorList>
    </citation>
    <scope>NUCLEOTIDE SEQUENCE [LARGE SCALE GENOMIC DNA]</scope>
    <source>
        <strain evidence="2 4">DSM 26383</strain>
    </source>
</reference>
<dbReference type="PATRIC" id="fig|540747.5.peg.1874"/>
<dbReference type="EMBL" id="LAXI01000017">
    <property type="protein sequence ID" value="KRS15958.1"/>
    <property type="molecule type" value="Genomic_DNA"/>
</dbReference>
<name>A0A0T5P4A1_9RHOB</name>
<dbReference type="STRING" id="540747.SAMN04488031_11330"/>
<evidence type="ECO:0000313" key="4">
    <source>
        <dbReference type="Proteomes" id="UP000325785"/>
    </source>
</evidence>
<evidence type="ECO:0000313" key="1">
    <source>
        <dbReference type="EMBL" id="KRS15958.1"/>
    </source>
</evidence>
<evidence type="ECO:0000313" key="2">
    <source>
        <dbReference type="EMBL" id="QEW27958.1"/>
    </source>
</evidence>
<dbReference type="Proteomes" id="UP000325785">
    <property type="component" value="Chromosome"/>
</dbReference>
<dbReference type="AlphaFoldDB" id="A0A0T5P4A1"/>
<accession>A0A0T5P4A1</accession>
<dbReference type="Proteomes" id="UP000051401">
    <property type="component" value="Unassembled WGS sequence"/>
</dbReference>
<dbReference type="RefSeq" id="WP_057819062.1">
    <property type="nucleotide sequence ID" value="NZ_CP031598.1"/>
</dbReference>
<sequence>MRLTSEEREALQHLGHVFDQDTFLIHGSLDEAIAEMVDGLDVKERLRLRRTLERLLATCSNAELKGYFNRSGAEAFINARGARMIFETALKHTTERRNAT</sequence>
<dbReference type="KEGG" id="rid:RIdsm_03782"/>
<evidence type="ECO:0000313" key="3">
    <source>
        <dbReference type="Proteomes" id="UP000051401"/>
    </source>
</evidence>
<organism evidence="1 3">
    <name type="scientific">Roseovarius indicus</name>
    <dbReference type="NCBI Taxonomy" id="540747"/>
    <lineage>
        <taxon>Bacteria</taxon>
        <taxon>Pseudomonadati</taxon>
        <taxon>Pseudomonadota</taxon>
        <taxon>Alphaproteobacteria</taxon>
        <taxon>Rhodobacterales</taxon>
        <taxon>Roseobacteraceae</taxon>
        <taxon>Roseovarius</taxon>
    </lineage>
</organism>
<proteinExistence type="predicted"/>
<protein>
    <submittedName>
        <fullName evidence="1">Uncharacterized protein</fullName>
    </submittedName>
</protein>
<gene>
    <name evidence="2" type="ORF">RIdsm_03782</name>
    <name evidence="1" type="ORF">XM52_20560</name>
</gene>